<dbReference type="RefSeq" id="WP_154073020.1">
    <property type="nucleotide sequence ID" value="NZ_LT670818.1"/>
</dbReference>
<name>A0A1M5GWH4_9BRAD</name>
<evidence type="ECO:0000313" key="1">
    <source>
        <dbReference type="EMBL" id="SHG08071.1"/>
    </source>
</evidence>
<dbReference type="AlphaFoldDB" id="A0A1M5GWH4"/>
<protein>
    <submittedName>
        <fullName evidence="1">Uncharacterized protein</fullName>
    </submittedName>
</protein>
<sequence>MSPISQRQAAPQRLERSELLEASMWIGSKWFERFVCGSASSTDSGDLAAFGAFEANIAEAVVIDQGADFVFPKWGAALSTVCGGDHRGHRLSAFPQPSRGQLRRVCVRATSAQVPEAEQASWVVDGRIWQCALLALPTAGNELSATRLLVALLFVPHPLFADAIIPNARREQPSATARLATHTIFQTP</sequence>
<organism evidence="1 2">
    <name type="scientific">Bradyrhizobium erythrophlei</name>
    <dbReference type="NCBI Taxonomy" id="1437360"/>
    <lineage>
        <taxon>Bacteria</taxon>
        <taxon>Pseudomonadati</taxon>
        <taxon>Pseudomonadota</taxon>
        <taxon>Alphaproteobacteria</taxon>
        <taxon>Hyphomicrobiales</taxon>
        <taxon>Nitrobacteraceae</taxon>
        <taxon>Bradyrhizobium</taxon>
    </lineage>
</organism>
<dbReference type="Proteomes" id="UP000190675">
    <property type="component" value="Chromosome I"/>
</dbReference>
<gene>
    <name evidence="1" type="ORF">SAMN05444169_0423</name>
</gene>
<dbReference type="OrthoDB" id="8233134at2"/>
<proteinExistence type="predicted"/>
<accession>A0A1M5GWH4</accession>
<reference evidence="1 2" key="1">
    <citation type="submission" date="2016-11" db="EMBL/GenBank/DDBJ databases">
        <authorList>
            <person name="Jaros S."/>
            <person name="Januszkiewicz K."/>
            <person name="Wedrychowicz H."/>
        </authorList>
    </citation>
    <scope>NUCLEOTIDE SEQUENCE [LARGE SCALE GENOMIC DNA]</scope>
    <source>
        <strain evidence="1 2">GAS242</strain>
    </source>
</reference>
<evidence type="ECO:0000313" key="2">
    <source>
        <dbReference type="Proteomes" id="UP000190675"/>
    </source>
</evidence>
<dbReference type="EMBL" id="LT670818">
    <property type="protein sequence ID" value="SHG08071.1"/>
    <property type="molecule type" value="Genomic_DNA"/>
</dbReference>